<dbReference type="OrthoDB" id="1952571at2"/>
<dbReference type="AlphaFoldDB" id="A0A4S3PMD7"/>
<keyword evidence="2" id="KW-1185">Reference proteome</keyword>
<protein>
    <submittedName>
        <fullName evidence="1">Uncharacterized protein</fullName>
    </submittedName>
</protein>
<organism evidence="1 2">
    <name type="scientific">Bacillus timonensis</name>
    <dbReference type="NCBI Taxonomy" id="1033734"/>
    <lineage>
        <taxon>Bacteria</taxon>
        <taxon>Bacillati</taxon>
        <taxon>Bacillota</taxon>
        <taxon>Bacilli</taxon>
        <taxon>Bacillales</taxon>
        <taxon>Bacillaceae</taxon>
        <taxon>Bacillus</taxon>
    </lineage>
</organism>
<proteinExistence type="predicted"/>
<accession>A0A4S3PMD7</accession>
<gene>
    <name evidence="1" type="ORF">E1I69_18350</name>
</gene>
<name>A0A4S3PMD7_9BACI</name>
<comment type="caution">
    <text evidence="1">The sequence shown here is derived from an EMBL/GenBank/DDBJ whole genome shotgun (WGS) entry which is preliminary data.</text>
</comment>
<evidence type="ECO:0000313" key="1">
    <source>
        <dbReference type="EMBL" id="THE10568.1"/>
    </source>
</evidence>
<dbReference type="RefSeq" id="WP_136381015.1">
    <property type="nucleotide sequence ID" value="NZ_SLUB01000044.1"/>
</dbReference>
<dbReference type="Proteomes" id="UP000306477">
    <property type="component" value="Unassembled WGS sequence"/>
</dbReference>
<sequence>MIEYCIYKGKVYKVTINGDLLNLTSYDVNDKQTNGFKDYVDVLGRHHMDIFIKELAISDADLVYRKTVYAIYKGKEFETYGVDSSTLEKNYILLFSMDYEDVYDYGFLKHEQFVYQKEVLLNDIDALVEIKKPILKWENQPELRKTIPTNMIGAYLSQI</sequence>
<reference evidence="1 2" key="1">
    <citation type="journal article" date="2019" name="Indoor Air">
        <title>Impacts of indoor surface finishes on bacterial viability.</title>
        <authorList>
            <person name="Hu J."/>
            <person name="Maamar S.B."/>
            <person name="Glawe A.J."/>
            <person name="Gottel N."/>
            <person name="Gilbert J.A."/>
            <person name="Hartmann E.M."/>
        </authorList>
    </citation>
    <scope>NUCLEOTIDE SEQUENCE [LARGE SCALE GENOMIC DNA]</scope>
    <source>
        <strain evidence="1 2">AF060A6</strain>
    </source>
</reference>
<dbReference type="EMBL" id="SLUB01000044">
    <property type="protein sequence ID" value="THE10568.1"/>
    <property type="molecule type" value="Genomic_DNA"/>
</dbReference>
<evidence type="ECO:0000313" key="2">
    <source>
        <dbReference type="Proteomes" id="UP000306477"/>
    </source>
</evidence>